<dbReference type="InterPro" id="IPR000873">
    <property type="entry name" value="AMP-dep_synth/lig_dom"/>
</dbReference>
<dbReference type="STRING" id="1793963.AXI58_14535"/>
<evidence type="ECO:0000259" key="4">
    <source>
        <dbReference type="Pfam" id="PF13193"/>
    </source>
</evidence>
<gene>
    <name evidence="5" type="ORF">AXI58_14535</name>
</gene>
<reference evidence="6" key="1">
    <citation type="submission" date="2016-02" db="EMBL/GenBank/DDBJ databases">
        <authorList>
            <person name="Dunlap C."/>
        </authorList>
    </citation>
    <scope>NUCLEOTIDE SEQUENCE [LARGE SCALE GENOMIC DNA]</scope>
    <source>
        <strain evidence="6">NRRL B-41092</strain>
    </source>
</reference>
<keyword evidence="6" id="KW-1185">Reference proteome</keyword>
<dbReference type="Proteomes" id="UP000075430">
    <property type="component" value="Unassembled WGS sequence"/>
</dbReference>
<proteinExistence type="inferred from homology"/>
<dbReference type="InterPro" id="IPR025110">
    <property type="entry name" value="AMP-bd_C"/>
</dbReference>
<dbReference type="InterPro" id="IPR042099">
    <property type="entry name" value="ANL_N_sf"/>
</dbReference>
<evidence type="ECO:0000256" key="1">
    <source>
        <dbReference type="ARBA" id="ARBA00006432"/>
    </source>
</evidence>
<protein>
    <submittedName>
        <fullName evidence="5">Acyl-CoA synthetase</fullName>
    </submittedName>
</protein>
<accession>A0A150F828</accession>
<dbReference type="Gene3D" id="3.30.300.30">
    <property type="match status" value="1"/>
</dbReference>
<evidence type="ECO:0000256" key="2">
    <source>
        <dbReference type="ARBA" id="ARBA00022598"/>
    </source>
</evidence>
<dbReference type="OrthoDB" id="9757771at2"/>
<dbReference type="Pfam" id="PF00501">
    <property type="entry name" value="AMP-binding"/>
    <property type="match status" value="1"/>
</dbReference>
<name>A0A150F828_9BACI</name>
<keyword evidence="2" id="KW-0436">Ligase</keyword>
<dbReference type="InterPro" id="IPR045851">
    <property type="entry name" value="AMP-bd_C_sf"/>
</dbReference>
<comment type="similarity">
    <text evidence="1">Belongs to the ATP-dependent AMP-binding enzyme family.</text>
</comment>
<evidence type="ECO:0000313" key="5">
    <source>
        <dbReference type="EMBL" id="KXZ20847.1"/>
    </source>
</evidence>
<organism evidence="5 6">
    <name type="scientific">Bacillus nakamurai</name>
    <dbReference type="NCBI Taxonomy" id="1793963"/>
    <lineage>
        <taxon>Bacteria</taxon>
        <taxon>Bacillati</taxon>
        <taxon>Bacillota</taxon>
        <taxon>Bacilli</taxon>
        <taxon>Bacillales</taxon>
        <taxon>Bacillaceae</taxon>
        <taxon>Bacillus</taxon>
    </lineage>
</organism>
<dbReference type="PANTHER" id="PTHR43201">
    <property type="entry name" value="ACYL-COA SYNTHETASE"/>
    <property type="match status" value="1"/>
</dbReference>
<sequence>MLITSAYSAIAGCTPEHIAIQTETEQLTYQKWNRLVNQTANWLHSLENKPENIAILLPNGIPFLQLFAGAAHAGCTAIPLDPRWTAAECEDHLFISRADLVITDSSLYGRLAGIMTPVVLWEECKSFIDAETASSMHPVSGERAFYTGFTSGSAGKPKAFTRSHRSWLESFSCTKRDFRISPQENVLIPGTLRSSHFLYGAVSTLFLGGTVMLQKKFNPAEIKNRLAQADVLYTVPTMTDALMSIEAFPDKALKLISSGADWPAPAKQALTARYPRLLLYDFYGTSELSFVALLSPEDSVRKPDAAGRPFQNVRIEIRRPDGERCRPGETGKIFVNSPMRFSGYINGLKPDVSGWMTVDDMGYVDEEGFLYVAGRENGMIVYGGLNVFPEEIERVLNACPGVRKAAVVGVPDDYWGKIAVAVIDGNAGVKELKKQCREKLSAYKVPKRWLYTENIPETAGGKIARAAITQWAKDMMEWKL</sequence>
<dbReference type="AlphaFoldDB" id="A0A150F828"/>
<comment type="caution">
    <text evidence="5">The sequence shown here is derived from an EMBL/GenBank/DDBJ whole genome shotgun (WGS) entry which is preliminary data.</text>
</comment>
<dbReference type="GO" id="GO:0006631">
    <property type="term" value="P:fatty acid metabolic process"/>
    <property type="evidence" value="ECO:0007669"/>
    <property type="project" value="TreeGrafter"/>
</dbReference>
<feature type="domain" description="AMP-binding enzyme C-terminal" evidence="4">
    <location>
        <begin position="391"/>
        <end position="462"/>
    </location>
</feature>
<dbReference type="Gene3D" id="3.40.50.12780">
    <property type="entry name" value="N-terminal domain of ligase-like"/>
    <property type="match status" value="1"/>
</dbReference>
<dbReference type="SUPFAM" id="SSF56801">
    <property type="entry name" value="Acetyl-CoA synthetase-like"/>
    <property type="match status" value="1"/>
</dbReference>
<evidence type="ECO:0000313" key="6">
    <source>
        <dbReference type="Proteomes" id="UP000075430"/>
    </source>
</evidence>
<dbReference type="NCBIfam" id="NF005797">
    <property type="entry name" value="PRK07638.1"/>
    <property type="match status" value="1"/>
</dbReference>
<dbReference type="PANTHER" id="PTHR43201:SF5">
    <property type="entry name" value="MEDIUM-CHAIN ACYL-COA LIGASE ACSF2, MITOCHONDRIAL"/>
    <property type="match status" value="1"/>
</dbReference>
<dbReference type="EMBL" id="LSBA01000009">
    <property type="protein sequence ID" value="KXZ20847.1"/>
    <property type="molecule type" value="Genomic_DNA"/>
</dbReference>
<dbReference type="GO" id="GO:0031956">
    <property type="term" value="F:medium-chain fatty acid-CoA ligase activity"/>
    <property type="evidence" value="ECO:0007669"/>
    <property type="project" value="TreeGrafter"/>
</dbReference>
<dbReference type="Pfam" id="PF13193">
    <property type="entry name" value="AMP-binding_C"/>
    <property type="match status" value="1"/>
</dbReference>
<feature type="domain" description="AMP-dependent synthetase/ligase" evidence="3">
    <location>
        <begin position="12"/>
        <end position="344"/>
    </location>
</feature>
<evidence type="ECO:0000259" key="3">
    <source>
        <dbReference type="Pfam" id="PF00501"/>
    </source>
</evidence>
<dbReference type="RefSeq" id="WP_061521474.1">
    <property type="nucleotide sequence ID" value="NZ_JARLZY010000007.1"/>
</dbReference>